<evidence type="ECO:0000313" key="3">
    <source>
        <dbReference type="Proteomes" id="UP000051820"/>
    </source>
</evidence>
<reference evidence="2 3" key="1">
    <citation type="journal article" date="2015" name="Genome Announc.">
        <title>Expanding the biotechnology potential of lactobacilli through comparative genomics of 213 strains and associated genera.</title>
        <authorList>
            <person name="Sun Z."/>
            <person name="Harris H.M."/>
            <person name="McCann A."/>
            <person name="Guo C."/>
            <person name="Argimon S."/>
            <person name="Zhang W."/>
            <person name="Yang X."/>
            <person name="Jeffery I.B."/>
            <person name="Cooney J.C."/>
            <person name="Kagawa T.F."/>
            <person name="Liu W."/>
            <person name="Song Y."/>
            <person name="Salvetti E."/>
            <person name="Wrobel A."/>
            <person name="Rasinkangas P."/>
            <person name="Parkhill J."/>
            <person name="Rea M.C."/>
            <person name="O'Sullivan O."/>
            <person name="Ritari J."/>
            <person name="Douillard F.P."/>
            <person name="Paul Ross R."/>
            <person name="Yang R."/>
            <person name="Briner A.E."/>
            <person name="Felis G.E."/>
            <person name="de Vos W.M."/>
            <person name="Barrangou R."/>
            <person name="Klaenhammer T.R."/>
            <person name="Caufield P.W."/>
            <person name="Cui Y."/>
            <person name="Zhang H."/>
            <person name="O'Toole P.W."/>
        </authorList>
    </citation>
    <scope>NUCLEOTIDE SEQUENCE [LARGE SCALE GENOMIC DNA]</scope>
    <source>
        <strain evidence="2 3">DSM 5007</strain>
    </source>
</reference>
<dbReference type="STRING" id="1423807.FD16_GL002016"/>
<dbReference type="SUPFAM" id="SSF46785">
    <property type="entry name" value="Winged helix' DNA-binding domain"/>
    <property type="match status" value="1"/>
</dbReference>
<dbReference type="InterPro" id="IPR036388">
    <property type="entry name" value="WH-like_DNA-bd_sf"/>
</dbReference>
<dbReference type="InterPro" id="IPR005149">
    <property type="entry name" value="Tscrpt_reg_PadR_N"/>
</dbReference>
<dbReference type="Pfam" id="PF03551">
    <property type="entry name" value="PadR"/>
    <property type="match status" value="1"/>
</dbReference>
<proteinExistence type="predicted"/>
<dbReference type="InterPro" id="IPR036390">
    <property type="entry name" value="WH_DNA-bd_sf"/>
</dbReference>
<dbReference type="AlphaFoldDB" id="A0A0R1W5W8"/>
<dbReference type="PATRIC" id="fig|1423807.3.peg.2068"/>
<feature type="domain" description="Transcription regulator PadR N-terminal" evidence="1">
    <location>
        <begin position="3"/>
        <end position="65"/>
    </location>
</feature>
<dbReference type="Gene3D" id="1.10.10.10">
    <property type="entry name" value="Winged helix-like DNA-binding domain superfamily/Winged helix DNA-binding domain"/>
    <property type="match status" value="1"/>
</dbReference>
<sequence>MSGYKLGRVLSSTLVPRRDVSNGVMYPLLSKLANAGYIELTEHHEDPRNKKMAHLTEKGTKRFQELMKKEIPDDSKRESMYRFKFRGMSAISHNEQLKILTDYKNDVQSDLNVFQEVKVHLKDKLIRGASNYDSLVWGIKSLNLSIQICQTKLQWVQQRELEINESGNN</sequence>
<evidence type="ECO:0000313" key="2">
    <source>
        <dbReference type="EMBL" id="KRM12837.1"/>
    </source>
</evidence>
<keyword evidence="3" id="KW-1185">Reference proteome</keyword>
<organism evidence="2 3">
    <name type="scientific">Paucilactobacillus suebicus DSM 5007 = KCTC 3549</name>
    <dbReference type="NCBI Taxonomy" id="1423807"/>
    <lineage>
        <taxon>Bacteria</taxon>
        <taxon>Bacillati</taxon>
        <taxon>Bacillota</taxon>
        <taxon>Bacilli</taxon>
        <taxon>Lactobacillales</taxon>
        <taxon>Lactobacillaceae</taxon>
        <taxon>Paucilactobacillus</taxon>
    </lineage>
</organism>
<dbReference type="eggNOG" id="COG1695">
    <property type="taxonomic scope" value="Bacteria"/>
</dbReference>
<comment type="caution">
    <text evidence="2">The sequence shown here is derived from an EMBL/GenBank/DDBJ whole genome shotgun (WGS) entry which is preliminary data.</text>
</comment>
<name>A0A0R1W5W8_9LACO</name>
<gene>
    <name evidence="2" type="ORF">FD16_GL002016</name>
</gene>
<dbReference type="EMBL" id="AZGF01000005">
    <property type="protein sequence ID" value="KRM12837.1"/>
    <property type="molecule type" value="Genomic_DNA"/>
</dbReference>
<evidence type="ECO:0000259" key="1">
    <source>
        <dbReference type="Pfam" id="PF03551"/>
    </source>
</evidence>
<dbReference type="Proteomes" id="UP000051820">
    <property type="component" value="Unassembled WGS sequence"/>
</dbReference>
<protein>
    <submittedName>
        <fullName evidence="2">Transcriptional regulator</fullName>
    </submittedName>
</protein>
<accession>A0A0R1W5W8</accession>